<dbReference type="EMBL" id="KZ678428">
    <property type="protein sequence ID" value="PSR88491.1"/>
    <property type="molecule type" value="Genomic_DNA"/>
</dbReference>
<organism evidence="2 3">
    <name type="scientific">Coniella lustricola</name>
    <dbReference type="NCBI Taxonomy" id="2025994"/>
    <lineage>
        <taxon>Eukaryota</taxon>
        <taxon>Fungi</taxon>
        <taxon>Dikarya</taxon>
        <taxon>Ascomycota</taxon>
        <taxon>Pezizomycotina</taxon>
        <taxon>Sordariomycetes</taxon>
        <taxon>Sordariomycetidae</taxon>
        <taxon>Diaporthales</taxon>
        <taxon>Schizoparmaceae</taxon>
        <taxon>Coniella</taxon>
    </lineage>
</organism>
<accession>A0A2T3AA10</accession>
<evidence type="ECO:0000313" key="2">
    <source>
        <dbReference type="EMBL" id="PSR88491.1"/>
    </source>
</evidence>
<protein>
    <submittedName>
        <fullName evidence="2">Uncharacterized protein</fullName>
    </submittedName>
</protein>
<dbReference type="AlphaFoldDB" id="A0A2T3AA10"/>
<reference evidence="2 3" key="1">
    <citation type="journal article" date="2018" name="Mycol. Prog.">
        <title>Coniella lustricola, a new species from submerged detritus.</title>
        <authorList>
            <person name="Raudabaugh D.B."/>
            <person name="Iturriaga T."/>
            <person name="Carver A."/>
            <person name="Mondo S."/>
            <person name="Pangilinan J."/>
            <person name="Lipzen A."/>
            <person name="He G."/>
            <person name="Amirebrahimi M."/>
            <person name="Grigoriev I.V."/>
            <person name="Miller A.N."/>
        </authorList>
    </citation>
    <scope>NUCLEOTIDE SEQUENCE [LARGE SCALE GENOMIC DNA]</scope>
    <source>
        <strain evidence="2 3">B22-T-1</strain>
    </source>
</reference>
<keyword evidence="1" id="KW-0812">Transmembrane</keyword>
<sequence length="267" mass="29275">MDEDQAKFATEFLLTYLFLSFIVSTVILSVVVYRLQRELTDLNFRLEEAVTYLDTVDEPYVPTEPFSGTVPLAEAQYAHFAFYSMAATTQNSEAEAQTLTQAQAQAIMVQRILGPDDSGELGRVRGNGRGHGHGSTTTSAIKQKIRNGITTVRVQITEAVKTSGTALVTSGRAIGEAAVKRFNKIKILVHGRGKERDKKTELPVTQMREWQVLANGAGGVRQHHDRGDMSMSICESESETTLIIDGAMEKPQGLATVVVKPLNPYAE</sequence>
<keyword evidence="1" id="KW-1133">Transmembrane helix</keyword>
<feature type="transmembrane region" description="Helical" evidence="1">
    <location>
        <begin position="12"/>
        <end position="35"/>
    </location>
</feature>
<name>A0A2T3AA10_9PEZI</name>
<keyword evidence="3" id="KW-1185">Reference proteome</keyword>
<gene>
    <name evidence="2" type="ORF">BD289DRAFT_473779</name>
</gene>
<evidence type="ECO:0000256" key="1">
    <source>
        <dbReference type="SAM" id="Phobius"/>
    </source>
</evidence>
<dbReference type="InParanoid" id="A0A2T3AA10"/>
<keyword evidence="1" id="KW-0472">Membrane</keyword>
<proteinExistence type="predicted"/>
<dbReference type="Proteomes" id="UP000241462">
    <property type="component" value="Unassembled WGS sequence"/>
</dbReference>
<evidence type="ECO:0000313" key="3">
    <source>
        <dbReference type="Proteomes" id="UP000241462"/>
    </source>
</evidence>